<sequence>MQHLPRNMEHVDRRELFTSLPAKIAYLHAFLEFGPEDIAALVDGQKYIKMVVPAVVNMVYKKLLQHDSTARVFSTRDSRSEVDPEVWVTEEGPQIRNRKMFLRWYLTKLNTDPTSMEYWEYLDKGDARLQRSSTPVICRLHVPRRMLGLHPGRIFEAILSHPRLELTRKIAITKAIAKVIWIQNDLIARWHMKDGEEYQDADTGSENLQPTQLDPRAAAVNEDKASLHSSVHSSDSGRTSLGRTKEEAEMSNEPSVYPFSGTSSNQEYDMAKQRTPKARSERDSNSNYFTSNSGVPRLQIFQGKVVGKEKLDLSLLSPSSDS</sequence>
<dbReference type="EMBL" id="JAVRRG010000065">
    <property type="protein sequence ID" value="KAK5092063.1"/>
    <property type="molecule type" value="Genomic_DNA"/>
</dbReference>
<dbReference type="Gene3D" id="1.10.490.10">
    <property type="entry name" value="Globins"/>
    <property type="match status" value="1"/>
</dbReference>
<proteinExistence type="predicted"/>
<feature type="domain" description="Globin-sensor" evidence="2">
    <location>
        <begin position="22"/>
        <end position="197"/>
    </location>
</feature>
<dbReference type="PANTHER" id="PTHR42071">
    <property type="entry name" value="PROTOGLOBIN DOMAIN-CONTAINING PROTEIN"/>
    <property type="match status" value="1"/>
</dbReference>
<dbReference type="Pfam" id="PF11563">
    <property type="entry name" value="Protoglobin"/>
    <property type="match status" value="1"/>
</dbReference>
<comment type="caution">
    <text evidence="3">The sequence shown here is derived from an EMBL/GenBank/DDBJ whole genome shotgun (WGS) entry which is preliminary data.</text>
</comment>
<dbReference type="InterPro" id="IPR044398">
    <property type="entry name" value="Globin-sensor_dom"/>
</dbReference>
<feature type="compositionally biased region" description="Low complexity" evidence="1">
    <location>
        <begin position="227"/>
        <end position="240"/>
    </location>
</feature>
<dbReference type="Proteomes" id="UP001345013">
    <property type="component" value="Unassembled WGS sequence"/>
</dbReference>
<evidence type="ECO:0000259" key="2">
    <source>
        <dbReference type="Pfam" id="PF11563"/>
    </source>
</evidence>
<reference evidence="3 4" key="1">
    <citation type="submission" date="2023-08" db="EMBL/GenBank/DDBJ databases">
        <title>Black Yeasts Isolated from many extreme environments.</title>
        <authorList>
            <person name="Coleine C."/>
            <person name="Stajich J.E."/>
            <person name="Selbmann L."/>
        </authorList>
    </citation>
    <scope>NUCLEOTIDE SEQUENCE [LARGE SCALE GENOMIC DNA]</scope>
    <source>
        <strain evidence="3 4">CCFEE 5885</strain>
    </source>
</reference>
<dbReference type="PANTHER" id="PTHR42071:SF1">
    <property type="entry name" value="GLOBIN-SENSOR DOMAIN-CONTAINING PROTEIN"/>
    <property type="match status" value="1"/>
</dbReference>
<organism evidence="3 4">
    <name type="scientific">Lithohypha guttulata</name>
    <dbReference type="NCBI Taxonomy" id="1690604"/>
    <lineage>
        <taxon>Eukaryota</taxon>
        <taxon>Fungi</taxon>
        <taxon>Dikarya</taxon>
        <taxon>Ascomycota</taxon>
        <taxon>Pezizomycotina</taxon>
        <taxon>Eurotiomycetes</taxon>
        <taxon>Chaetothyriomycetidae</taxon>
        <taxon>Chaetothyriales</taxon>
        <taxon>Trichomeriaceae</taxon>
        <taxon>Lithohypha</taxon>
    </lineage>
</organism>
<gene>
    <name evidence="3" type="ORF">LTR24_005606</name>
</gene>
<evidence type="ECO:0000313" key="3">
    <source>
        <dbReference type="EMBL" id="KAK5092063.1"/>
    </source>
</evidence>
<evidence type="ECO:0000256" key="1">
    <source>
        <dbReference type="SAM" id="MobiDB-lite"/>
    </source>
</evidence>
<accession>A0ABR0KA82</accession>
<keyword evidence="4" id="KW-1185">Reference proteome</keyword>
<protein>
    <recommendedName>
        <fullName evidence="2">Globin-sensor domain-containing protein</fullName>
    </recommendedName>
</protein>
<dbReference type="InterPro" id="IPR012292">
    <property type="entry name" value="Globin/Proto"/>
</dbReference>
<name>A0ABR0KA82_9EURO</name>
<evidence type="ECO:0000313" key="4">
    <source>
        <dbReference type="Proteomes" id="UP001345013"/>
    </source>
</evidence>
<feature type="region of interest" description="Disordered" evidence="1">
    <location>
        <begin position="219"/>
        <end position="293"/>
    </location>
</feature>